<dbReference type="Gene3D" id="3.40.630.30">
    <property type="match status" value="1"/>
</dbReference>
<dbReference type="PROSITE" id="PS51186">
    <property type="entry name" value="GNAT"/>
    <property type="match status" value="1"/>
</dbReference>
<dbReference type="GO" id="GO:0016747">
    <property type="term" value="F:acyltransferase activity, transferring groups other than amino-acyl groups"/>
    <property type="evidence" value="ECO:0007669"/>
    <property type="project" value="InterPro"/>
</dbReference>
<dbReference type="AlphaFoldDB" id="A0A1F6CPF0"/>
<evidence type="ECO:0000313" key="3">
    <source>
        <dbReference type="Proteomes" id="UP000176445"/>
    </source>
</evidence>
<name>A0A1F6CPF0_9BACT</name>
<reference evidence="2 3" key="1">
    <citation type="journal article" date="2016" name="Nat. Commun.">
        <title>Thousands of microbial genomes shed light on interconnected biogeochemical processes in an aquifer system.</title>
        <authorList>
            <person name="Anantharaman K."/>
            <person name="Brown C.T."/>
            <person name="Hug L.A."/>
            <person name="Sharon I."/>
            <person name="Castelle C.J."/>
            <person name="Probst A.J."/>
            <person name="Thomas B.C."/>
            <person name="Singh A."/>
            <person name="Wilkins M.J."/>
            <person name="Karaoz U."/>
            <person name="Brodie E.L."/>
            <person name="Williams K.H."/>
            <person name="Hubbard S.S."/>
            <person name="Banfield J.F."/>
        </authorList>
    </citation>
    <scope>NUCLEOTIDE SEQUENCE [LARGE SCALE GENOMIC DNA]</scope>
</reference>
<dbReference type="EMBL" id="MFKW01000039">
    <property type="protein sequence ID" value="OGG51069.1"/>
    <property type="molecule type" value="Genomic_DNA"/>
</dbReference>
<evidence type="ECO:0000313" key="2">
    <source>
        <dbReference type="EMBL" id="OGG51069.1"/>
    </source>
</evidence>
<protein>
    <recommendedName>
        <fullName evidence="1">N-acetyltransferase domain-containing protein</fullName>
    </recommendedName>
</protein>
<proteinExistence type="predicted"/>
<dbReference type="CDD" id="cd04301">
    <property type="entry name" value="NAT_SF"/>
    <property type="match status" value="1"/>
</dbReference>
<sequence>MGRDNMEPIAQIEIVPATPSNAKGIQDLMRESVMATYVKDDVTEDDVMDYYKGEQSPEGLEKLTKELTEPEAGVTNLVAKDKSRVVGYCSVSKMNPDNPDQNLLTRIHVLPSRKGERIGKSLWEKAQTALDQNKDTVLWVVENNTSSIDVYEQHWGFAKTGKRKEKPMKSGAIRKEIEMVRQAQTG</sequence>
<dbReference type="InterPro" id="IPR016181">
    <property type="entry name" value="Acyl_CoA_acyltransferase"/>
</dbReference>
<accession>A0A1F6CPF0</accession>
<organism evidence="2 3">
    <name type="scientific">Candidatus Kaiserbacteria bacterium RIFCSPHIGHO2_01_FULL_54_36b</name>
    <dbReference type="NCBI Taxonomy" id="1798483"/>
    <lineage>
        <taxon>Bacteria</taxon>
        <taxon>Candidatus Kaiseribacteriota</taxon>
    </lineage>
</organism>
<dbReference type="Pfam" id="PF00583">
    <property type="entry name" value="Acetyltransf_1"/>
    <property type="match status" value="1"/>
</dbReference>
<dbReference type="Proteomes" id="UP000176445">
    <property type="component" value="Unassembled WGS sequence"/>
</dbReference>
<comment type="caution">
    <text evidence="2">The sequence shown here is derived from an EMBL/GenBank/DDBJ whole genome shotgun (WGS) entry which is preliminary data.</text>
</comment>
<dbReference type="InterPro" id="IPR000182">
    <property type="entry name" value="GNAT_dom"/>
</dbReference>
<dbReference type="SUPFAM" id="SSF55729">
    <property type="entry name" value="Acyl-CoA N-acyltransferases (Nat)"/>
    <property type="match status" value="1"/>
</dbReference>
<gene>
    <name evidence="2" type="ORF">A2704_02770</name>
</gene>
<feature type="domain" description="N-acetyltransferase" evidence="1">
    <location>
        <begin position="37"/>
        <end position="180"/>
    </location>
</feature>
<evidence type="ECO:0000259" key="1">
    <source>
        <dbReference type="PROSITE" id="PS51186"/>
    </source>
</evidence>